<accession>A0A8S3SUY2</accession>
<keyword evidence="8" id="KW-1185">Reference proteome</keyword>
<keyword evidence="4 5" id="KW-0472">Membrane</keyword>
<keyword evidence="2 5" id="KW-0812">Transmembrane</keyword>
<proteinExistence type="predicted"/>
<dbReference type="Gene3D" id="1.20.1070.10">
    <property type="entry name" value="Rhodopsin 7-helix transmembrane proteins"/>
    <property type="match status" value="1"/>
</dbReference>
<evidence type="ECO:0000256" key="5">
    <source>
        <dbReference type="SAM" id="Phobius"/>
    </source>
</evidence>
<dbReference type="PANTHER" id="PTHR45902">
    <property type="entry name" value="LATROPHILIN RECEPTOR-LIKE PROTEIN A"/>
    <property type="match status" value="1"/>
</dbReference>
<comment type="subcellular location">
    <subcellularLocation>
        <location evidence="1">Membrane</location>
        <topology evidence="1">Multi-pass membrane protein</topology>
    </subcellularLocation>
</comment>
<feature type="transmembrane region" description="Helical" evidence="5">
    <location>
        <begin position="309"/>
        <end position="338"/>
    </location>
</feature>
<dbReference type="InterPro" id="IPR053231">
    <property type="entry name" value="GPCR_LN-TM7"/>
</dbReference>
<sequence length="443" mass="50921">MLVLCDVMITNSAKHNILSSLIDNIKTITTGYHIFVSFRQLDLCGKKDDTNLQNKFNEFDIHNESFVGKANYNYCRFCLDGCMLQTESRPCHSVILYENGTGNKITQLQIHHDSVVTKDIQSEIRKVCEEYVNCSEISMRFQNCTTIHNHNRKRQNAWHLVEDISLFLSLLCLFFTIFVHVALPELRNLHGKNLTSFSGALFICQLFMFHDFGVKGNKTCIGIAVILQYFWLAVFSWTSVLSYDIARTFNAYNILKTRKTLHHGRRFGLYCLAGWGIPILVTSVSYFVTDKLYDNQSAYGRAPNCFLNFFVAIYTIGIPFVINSVFNCTCFGIILYGIESNRTKTAYLTSTRIKKRKSDRFKCIFYGKLSVLCGLAWIIFFMVHFFGDIFRHISALLLNFQGILIFLSTVLFNNQAIGAVKKRMSRKETEPQNESGQLSIIIR</sequence>
<dbReference type="Proteomes" id="UP000683360">
    <property type="component" value="Unassembled WGS sequence"/>
</dbReference>
<dbReference type="Pfam" id="PF00002">
    <property type="entry name" value="7tm_2"/>
    <property type="match status" value="1"/>
</dbReference>
<dbReference type="GO" id="GO:0007166">
    <property type="term" value="P:cell surface receptor signaling pathway"/>
    <property type="evidence" value="ECO:0007669"/>
    <property type="project" value="InterPro"/>
</dbReference>
<dbReference type="AlphaFoldDB" id="A0A8S3SUY2"/>
<feature type="transmembrane region" description="Helical" evidence="5">
    <location>
        <begin position="363"/>
        <end position="387"/>
    </location>
</feature>
<dbReference type="GO" id="GO:0016020">
    <property type="term" value="C:membrane"/>
    <property type="evidence" value="ECO:0007669"/>
    <property type="project" value="UniProtKB-SubCell"/>
</dbReference>
<feature type="transmembrane region" description="Helical" evidence="5">
    <location>
        <begin position="267"/>
        <end position="289"/>
    </location>
</feature>
<dbReference type="PROSITE" id="PS50261">
    <property type="entry name" value="G_PROTEIN_RECEP_F2_4"/>
    <property type="match status" value="1"/>
</dbReference>
<evidence type="ECO:0000259" key="6">
    <source>
        <dbReference type="PROSITE" id="PS50261"/>
    </source>
</evidence>
<evidence type="ECO:0000313" key="7">
    <source>
        <dbReference type="EMBL" id="CAG2225195.1"/>
    </source>
</evidence>
<gene>
    <name evidence="7" type="ORF">MEDL_38352</name>
</gene>
<dbReference type="GO" id="GO:0004930">
    <property type="term" value="F:G protein-coupled receptor activity"/>
    <property type="evidence" value="ECO:0007669"/>
    <property type="project" value="InterPro"/>
</dbReference>
<feature type="transmembrane region" description="Helical" evidence="5">
    <location>
        <begin position="226"/>
        <end position="246"/>
    </location>
</feature>
<dbReference type="CDD" id="cd15039">
    <property type="entry name" value="7tmB3_Methuselah-like"/>
    <property type="match status" value="1"/>
</dbReference>
<evidence type="ECO:0000256" key="1">
    <source>
        <dbReference type="ARBA" id="ARBA00004141"/>
    </source>
</evidence>
<protein>
    <submittedName>
        <fullName evidence="7">MTH</fullName>
    </submittedName>
</protein>
<evidence type="ECO:0000313" key="8">
    <source>
        <dbReference type="Proteomes" id="UP000683360"/>
    </source>
</evidence>
<feature type="transmembrane region" description="Helical" evidence="5">
    <location>
        <begin position="164"/>
        <end position="183"/>
    </location>
</feature>
<feature type="domain" description="G-protein coupled receptors family 2 profile 2" evidence="6">
    <location>
        <begin position="158"/>
        <end position="413"/>
    </location>
</feature>
<organism evidence="7 8">
    <name type="scientific">Mytilus edulis</name>
    <name type="common">Blue mussel</name>
    <dbReference type="NCBI Taxonomy" id="6550"/>
    <lineage>
        <taxon>Eukaryota</taxon>
        <taxon>Metazoa</taxon>
        <taxon>Spiralia</taxon>
        <taxon>Lophotrochozoa</taxon>
        <taxon>Mollusca</taxon>
        <taxon>Bivalvia</taxon>
        <taxon>Autobranchia</taxon>
        <taxon>Pteriomorphia</taxon>
        <taxon>Mytilida</taxon>
        <taxon>Mytiloidea</taxon>
        <taxon>Mytilidae</taxon>
        <taxon>Mytilinae</taxon>
        <taxon>Mytilus</taxon>
    </lineage>
</organism>
<evidence type="ECO:0000256" key="3">
    <source>
        <dbReference type="ARBA" id="ARBA00022989"/>
    </source>
</evidence>
<name>A0A8S3SUY2_MYTED</name>
<dbReference type="InterPro" id="IPR017981">
    <property type="entry name" value="GPCR_2-like_7TM"/>
</dbReference>
<evidence type="ECO:0000256" key="2">
    <source>
        <dbReference type="ARBA" id="ARBA00022692"/>
    </source>
</evidence>
<evidence type="ECO:0000256" key="4">
    <source>
        <dbReference type="ARBA" id="ARBA00023136"/>
    </source>
</evidence>
<dbReference type="InterPro" id="IPR000832">
    <property type="entry name" value="GPCR_2_secretin-like"/>
</dbReference>
<dbReference type="OrthoDB" id="6134459at2759"/>
<keyword evidence="3 5" id="KW-1133">Transmembrane helix</keyword>
<dbReference type="EMBL" id="CAJPWZ010001840">
    <property type="protein sequence ID" value="CAG2225195.1"/>
    <property type="molecule type" value="Genomic_DNA"/>
</dbReference>
<dbReference type="PANTHER" id="PTHR45902:SF1">
    <property type="entry name" value="LATROPHILIN RECEPTOR-LIKE PROTEIN A"/>
    <property type="match status" value="1"/>
</dbReference>
<reference evidence="7" key="1">
    <citation type="submission" date="2021-03" db="EMBL/GenBank/DDBJ databases">
        <authorList>
            <person name="Bekaert M."/>
        </authorList>
    </citation>
    <scope>NUCLEOTIDE SEQUENCE</scope>
</reference>
<comment type="caution">
    <text evidence="7">The sequence shown here is derived from an EMBL/GenBank/DDBJ whole genome shotgun (WGS) entry which is preliminary data.</text>
</comment>
<feature type="transmembrane region" description="Helical" evidence="5">
    <location>
        <begin position="393"/>
        <end position="417"/>
    </location>
</feature>